<dbReference type="InterPro" id="IPR003591">
    <property type="entry name" value="Leu-rich_rpt_typical-subtyp"/>
</dbReference>
<feature type="domain" description="Leucine-rich repeat-containing N-terminal plant-type" evidence="12">
    <location>
        <begin position="55"/>
        <end position="93"/>
    </location>
</feature>
<evidence type="ECO:0000259" key="12">
    <source>
        <dbReference type="Pfam" id="PF08263"/>
    </source>
</evidence>
<evidence type="ECO:0000313" key="14">
    <source>
        <dbReference type="Proteomes" id="UP000233551"/>
    </source>
</evidence>
<keyword evidence="10" id="KW-0675">Receptor</keyword>
<dbReference type="InterPro" id="IPR046956">
    <property type="entry name" value="RLP23-like"/>
</dbReference>
<gene>
    <name evidence="13" type="ORF">CRG98_000345</name>
</gene>
<evidence type="ECO:0000313" key="13">
    <source>
        <dbReference type="EMBL" id="PKI79273.1"/>
    </source>
</evidence>
<dbReference type="EMBL" id="PGOL01000013">
    <property type="protein sequence ID" value="PKI79273.1"/>
    <property type="molecule type" value="Genomic_DNA"/>
</dbReference>
<reference evidence="13 14" key="1">
    <citation type="submission" date="2017-11" db="EMBL/GenBank/DDBJ databases">
        <title>De-novo sequencing of pomegranate (Punica granatum L.) genome.</title>
        <authorList>
            <person name="Akparov Z."/>
            <person name="Amiraslanov A."/>
            <person name="Hajiyeva S."/>
            <person name="Abbasov M."/>
            <person name="Kaur K."/>
            <person name="Hamwieh A."/>
            <person name="Solovyev V."/>
            <person name="Salamov A."/>
            <person name="Braich B."/>
            <person name="Kosarev P."/>
            <person name="Mahmoud A."/>
            <person name="Hajiyev E."/>
            <person name="Babayeva S."/>
            <person name="Izzatullayeva V."/>
            <person name="Mammadov A."/>
            <person name="Mammadov A."/>
            <person name="Sharifova S."/>
            <person name="Ojaghi J."/>
            <person name="Eynullazada K."/>
            <person name="Bayramov B."/>
            <person name="Abdulazimova A."/>
            <person name="Shahmuradov I."/>
        </authorList>
    </citation>
    <scope>NUCLEOTIDE SEQUENCE [LARGE SCALE GENOMIC DNA]</scope>
    <source>
        <strain evidence="14">cv. AG2017</strain>
        <tissue evidence="13">Leaf</tissue>
    </source>
</reference>
<name>A0A2I0LF39_PUNGR</name>
<accession>A0A2I0LF39</accession>
<dbReference type="Gene3D" id="3.80.10.10">
    <property type="entry name" value="Ribonuclease Inhibitor"/>
    <property type="match status" value="2"/>
</dbReference>
<evidence type="ECO:0000256" key="6">
    <source>
        <dbReference type="ARBA" id="ARBA00022729"/>
    </source>
</evidence>
<keyword evidence="8" id="KW-1133">Transmembrane helix</keyword>
<protein>
    <recommendedName>
        <fullName evidence="12">Leucine-rich repeat-containing N-terminal plant-type domain-containing protein</fullName>
    </recommendedName>
</protein>
<evidence type="ECO:0000256" key="2">
    <source>
        <dbReference type="ARBA" id="ARBA00009592"/>
    </source>
</evidence>
<keyword evidence="3" id="KW-1003">Cell membrane</keyword>
<dbReference type="Pfam" id="PF00560">
    <property type="entry name" value="LRR_1"/>
    <property type="match status" value="2"/>
</dbReference>
<keyword evidence="14" id="KW-1185">Reference proteome</keyword>
<dbReference type="PANTHER" id="PTHR48063">
    <property type="entry name" value="LRR RECEPTOR-LIKE KINASE"/>
    <property type="match status" value="1"/>
</dbReference>
<comment type="similarity">
    <text evidence="2">Belongs to the RLP family.</text>
</comment>
<evidence type="ECO:0000256" key="4">
    <source>
        <dbReference type="ARBA" id="ARBA00022614"/>
    </source>
</evidence>
<dbReference type="InterPro" id="IPR001611">
    <property type="entry name" value="Leu-rich_rpt"/>
</dbReference>
<dbReference type="GO" id="GO:0005886">
    <property type="term" value="C:plasma membrane"/>
    <property type="evidence" value="ECO:0007669"/>
    <property type="project" value="UniProtKB-SubCell"/>
</dbReference>
<evidence type="ECO:0000256" key="11">
    <source>
        <dbReference type="ARBA" id="ARBA00023180"/>
    </source>
</evidence>
<dbReference type="Pfam" id="PF13855">
    <property type="entry name" value="LRR_8"/>
    <property type="match status" value="2"/>
</dbReference>
<dbReference type="InterPro" id="IPR013210">
    <property type="entry name" value="LRR_N_plant-typ"/>
</dbReference>
<dbReference type="InterPro" id="IPR032675">
    <property type="entry name" value="LRR_dom_sf"/>
</dbReference>
<sequence>MDPIDSINVKFVDYRVISGREEAELIHRKNLHNRFRIVIMGRYHQVPGWMIIRREERDALPEFKQSLELNSSNGFLRSWEGEDCCDWEGLSCDRATGQVTGSKYSPRLRYLNHLNLTGLRINGSTPIPAFIGSLKHLSYLNLLNVGFQGAVPPHLENLTNLEVLDLHFNYGLLLARSHWISRLVALKYLDLSGVSPRKAQDLMLVLNTLPSLLHLALSSCSLDAFSISPGLFNSSSLARLQYLDLSLNFLRVPIPTFLRNMTSITHLDLSGNELNCSIPIWFSNLNGLVHLDLWDNWLDSIEGGFSIFIRDKCRLRILSLEYNQLQGEIDRSSSGFCAFGLEFLSLQENRYSSELPDWLWNLKSLKHLILNHNSFTGLVPNSLGTLCSLMELDLSRNKLQRPIPSLNLSHNLLSGNIPEKIGDMKWLESLDFSGNQLSGEIPPSISLLTMLSPLNPSDNNLTGNPLLCGDPLLNKCPGQEEAPTPPKTPSRETWVAQLRWIR</sequence>
<proteinExistence type="inferred from homology"/>
<keyword evidence="9" id="KW-0472">Membrane</keyword>
<comment type="subcellular location">
    <subcellularLocation>
        <location evidence="1">Cell membrane</location>
        <topology evidence="1">Single-pass type I membrane protein</topology>
    </subcellularLocation>
</comment>
<comment type="caution">
    <text evidence="13">The sequence shown here is derived from an EMBL/GenBank/DDBJ whole genome shotgun (WGS) entry which is preliminary data.</text>
</comment>
<dbReference type="SUPFAM" id="SSF52058">
    <property type="entry name" value="L domain-like"/>
    <property type="match status" value="1"/>
</dbReference>
<dbReference type="STRING" id="22663.A0A2I0LF39"/>
<evidence type="ECO:0000256" key="8">
    <source>
        <dbReference type="ARBA" id="ARBA00022989"/>
    </source>
</evidence>
<keyword evidence="11" id="KW-0325">Glycoprotein</keyword>
<evidence type="ECO:0000256" key="10">
    <source>
        <dbReference type="ARBA" id="ARBA00023170"/>
    </source>
</evidence>
<keyword evidence="7" id="KW-0677">Repeat</keyword>
<evidence type="ECO:0000256" key="9">
    <source>
        <dbReference type="ARBA" id="ARBA00023136"/>
    </source>
</evidence>
<evidence type="ECO:0000256" key="5">
    <source>
        <dbReference type="ARBA" id="ARBA00022692"/>
    </source>
</evidence>
<evidence type="ECO:0000256" key="7">
    <source>
        <dbReference type="ARBA" id="ARBA00022737"/>
    </source>
</evidence>
<dbReference type="AlphaFoldDB" id="A0A2I0LF39"/>
<dbReference type="Proteomes" id="UP000233551">
    <property type="component" value="Unassembled WGS sequence"/>
</dbReference>
<organism evidence="13 14">
    <name type="scientific">Punica granatum</name>
    <name type="common">Pomegranate</name>
    <dbReference type="NCBI Taxonomy" id="22663"/>
    <lineage>
        <taxon>Eukaryota</taxon>
        <taxon>Viridiplantae</taxon>
        <taxon>Streptophyta</taxon>
        <taxon>Embryophyta</taxon>
        <taxon>Tracheophyta</taxon>
        <taxon>Spermatophyta</taxon>
        <taxon>Magnoliopsida</taxon>
        <taxon>eudicotyledons</taxon>
        <taxon>Gunneridae</taxon>
        <taxon>Pentapetalae</taxon>
        <taxon>rosids</taxon>
        <taxon>malvids</taxon>
        <taxon>Myrtales</taxon>
        <taxon>Lythraceae</taxon>
        <taxon>Punica</taxon>
    </lineage>
</organism>
<evidence type="ECO:0000256" key="1">
    <source>
        <dbReference type="ARBA" id="ARBA00004251"/>
    </source>
</evidence>
<dbReference type="Pfam" id="PF08263">
    <property type="entry name" value="LRRNT_2"/>
    <property type="match status" value="1"/>
</dbReference>
<evidence type="ECO:0000256" key="3">
    <source>
        <dbReference type="ARBA" id="ARBA00022475"/>
    </source>
</evidence>
<keyword evidence="5" id="KW-0812">Transmembrane</keyword>
<dbReference type="PANTHER" id="PTHR48063:SF46">
    <property type="entry name" value="LEUCINE-RICH REPEAT-CONTAINING N-TERMINAL PLANT-TYPE DOMAIN-CONTAINING PROTEIN"/>
    <property type="match status" value="1"/>
</dbReference>
<keyword evidence="4" id="KW-0433">Leucine-rich repeat</keyword>
<keyword evidence="6" id="KW-0732">Signal</keyword>
<dbReference type="SMART" id="SM00369">
    <property type="entry name" value="LRR_TYP"/>
    <property type="match status" value="6"/>
</dbReference>